<dbReference type="PANTHER" id="PTHR11839">
    <property type="entry name" value="UDP/ADP-SUGAR PYROPHOSPHATASE"/>
    <property type="match status" value="1"/>
</dbReference>
<dbReference type="GO" id="GO:0016787">
    <property type="term" value="F:hydrolase activity"/>
    <property type="evidence" value="ECO:0007669"/>
    <property type="project" value="UniProtKB-KW"/>
</dbReference>
<dbReference type="Gene3D" id="3.90.79.10">
    <property type="entry name" value="Nucleoside Triphosphate Pyrophosphohydrolase"/>
    <property type="match status" value="1"/>
</dbReference>
<keyword evidence="4" id="KW-1185">Reference proteome</keyword>
<evidence type="ECO:0000313" key="4">
    <source>
        <dbReference type="Proteomes" id="UP001172728"/>
    </source>
</evidence>
<dbReference type="Proteomes" id="UP001172728">
    <property type="component" value="Unassembled WGS sequence"/>
</dbReference>
<dbReference type="InterPro" id="IPR015797">
    <property type="entry name" value="NUDIX_hydrolase-like_dom_sf"/>
</dbReference>
<accession>A0ABT8GCW3</accession>
<dbReference type="Pfam" id="PF00293">
    <property type="entry name" value="NUDIX"/>
    <property type="match status" value="1"/>
</dbReference>
<dbReference type="EMBL" id="JAUHPW010000014">
    <property type="protein sequence ID" value="MDN4476986.1"/>
    <property type="molecule type" value="Genomic_DNA"/>
</dbReference>
<comment type="caution">
    <text evidence="3">The sequence shown here is derived from an EMBL/GenBank/DDBJ whole genome shotgun (WGS) entry which is preliminary data.</text>
</comment>
<evidence type="ECO:0000259" key="2">
    <source>
        <dbReference type="PROSITE" id="PS51462"/>
    </source>
</evidence>
<dbReference type="RefSeq" id="WP_301135906.1">
    <property type="nucleotide sequence ID" value="NZ_JAUHPW010000014.1"/>
</dbReference>
<evidence type="ECO:0000256" key="1">
    <source>
        <dbReference type="ARBA" id="ARBA00022801"/>
    </source>
</evidence>
<dbReference type="EC" id="3.6.-.-" evidence="3"/>
<dbReference type="PANTHER" id="PTHR11839:SF31">
    <property type="entry name" value="ADP-RIBOSE PYROPHOSPHATASE"/>
    <property type="match status" value="1"/>
</dbReference>
<keyword evidence="1 3" id="KW-0378">Hydrolase</keyword>
<gene>
    <name evidence="3" type="ORF">QQX09_14090</name>
</gene>
<dbReference type="CDD" id="cd24158">
    <property type="entry name" value="NUDIX_ADPRase_Rv1700"/>
    <property type="match status" value="1"/>
</dbReference>
<organism evidence="3 4">
    <name type="scientific">Demequina litoralis</name>
    <dbReference type="NCBI Taxonomy" id="3051660"/>
    <lineage>
        <taxon>Bacteria</taxon>
        <taxon>Bacillati</taxon>
        <taxon>Actinomycetota</taxon>
        <taxon>Actinomycetes</taxon>
        <taxon>Micrococcales</taxon>
        <taxon>Demequinaceae</taxon>
        <taxon>Demequina</taxon>
    </lineage>
</organism>
<feature type="domain" description="Nudix hydrolase" evidence="2">
    <location>
        <begin position="44"/>
        <end position="178"/>
    </location>
</feature>
<sequence length="208" mass="23409">MIEDVPGARPVVETRLAYEGKVWNVRTDRVDLGESGQVQRDYIHHTGAVGIMAMDEAERVFLVRQYRHAVRAETWEPPAGLLDLRDEPPVEAAARELFEEADLRAARWDTLVDFMTSPGGSSEGIRMFLARDITAVPEAERFQRHEEERDMEGRWVPLDEILASIWAGTAQSPSLVVGALALDAARRSGWQTLRPADAPWRRPPSLLD</sequence>
<dbReference type="PROSITE" id="PS51462">
    <property type="entry name" value="NUDIX"/>
    <property type="match status" value="1"/>
</dbReference>
<evidence type="ECO:0000313" key="3">
    <source>
        <dbReference type="EMBL" id="MDN4476986.1"/>
    </source>
</evidence>
<protein>
    <submittedName>
        <fullName evidence="3">NUDIX hydrolase</fullName>
        <ecNumber evidence="3">3.6.-.-</ecNumber>
    </submittedName>
</protein>
<proteinExistence type="predicted"/>
<reference evidence="3" key="1">
    <citation type="submission" date="2023-06" db="EMBL/GenBank/DDBJ databases">
        <title>Sysu t00192.</title>
        <authorList>
            <person name="Gao L."/>
            <person name="Fang B.-Z."/>
            <person name="Li W.-J."/>
        </authorList>
    </citation>
    <scope>NUCLEOTIDE SEQUENCE</scope>
    <source>
        <strain evidence="3">SYSU T00192</strain>
    </source>
</reference>
<dbReference type="InterPro" id="IPR000086">
    <property type="entry name" value="NUDIX_hydrolase_dom"/>
</dbReference>
<name>A0ABT8GCW3_9MICO</name>
<dbReference type="SUPFAM" id="SSF55811">
    <property type="entry name" value="Nudix"/>
    <property type="match status" value="1"/>
</dbReference>